<evidence type="ECO:0000256" key="17">
    <source>
        <dbReference type="ARBA" id="ARBA00047804"/>
    </source>
</evidence>
<dbReference type="InterPro" id="IPR036249">
    <property type="entry name" value="Thioredoxin-like_sf"/>
</dbReference>
<comment type="subcellular location">
    <subcellularLocation>
        <location evidence="1 18">Cell inner membrane</location>
        <topology evidence="1 18">Multi-pass membrane protein</topology>
    </subcellularLocation>
</comment>
<keyword evidence="10 18" id="KW-1133">Transmembrane helix</keyword>
<keyword evidence="4 18" id="KW-1003">Cell membrane</keyword>
<dbReference type="EC" id="1.8.1.8" evidence="18"/>
<keyword evidence="5 18" id="KW-0997">Cell inner membrane</keyword>
<feature type="transmembrane region" description="Helical" evidence="18">
    <location>
        <begin position="399"/>
        <end position="417"/>
    </location>
</feature>
<dbReference type="GO" id="GO:0017004">
    <property type="term" value="P:cytochrome complex assembly"/>
    <property type="evidence" value="ECO:0007669"/>
    <property type="project" value="UniProtKB-UniRule"/>
</dbReference>
<feature type="transmembrane region" description="Helical" evidence="18">
    <location>
        <begin position="242"/>
        <end position="267"/>
    </location>
</feature>
<feature type="region of interest" description="Disordered" evidence="19">
    <location>
        <begin position="524"/>
        <end position="554"/>
    </location>
</feature>
<keyword evidence="6 18" id="KW-0812">Transmembrane</keyword>
<keyword evidence="12 18" id="KW-0520">NAD</keyword>
<evidence type="ECO:0000256" key="14">
    <source>
        <dbReference type="ARBA" id="ARBA00023157"/>
    </source>
</evidence>
<evidence type="ECO:0000256" key="12">
    <source>
        <dbReference type="ARBA" id="ARBA00023027"/>
    </source>
</evidence>
<proteinExistence type="inferred from homology"/>
<reference evidence="21 22" key="1">
    <citation type="submission" date="2019-08" db="EMBL/GenBank/DDBJ databases">
        <title>Amphibian skin-associated Pigmentiphaga: genome sequence and occurrence across geography and hosts.</title>
        <authorList>
            <person name="Bletz M.C."/>
            <person name="Bunk B."/>
            <person name="Sproeer C."/>
            <person name="Biwer P."/>
            <person name="Reiter S."/>
            <person name="Rabemananjara F.C.E."/>
            <person name="Schulz S."/>
            <person name="Overmann J."/>
            <person name="Vences M."/>
        </authorList>
    </citation>
    <scope>NUCLEOTIDE SEQUENCE [LARGE SCALE GENOMIC DNA]</scope>
    <source>
        <strain evidence="21 22">Mada1488</strain>
    </source>
</reference>
<keyword evidence="7" id="KW-0732">Signal</keyword>
<sequence>MTTVPDILLPSPSPLRAPFQQLAARLSAALMLLCLVVGVMTASLARAEDFLPPEEAFRFSAQLGASGDIEVQFKIAPGYYMYREQFAFSTEPAAAMTGPARIPAGKIKFDETFQKDVETLRDTITIMVPVNMSAMPFTLLVRGQGCADAGLCYQPQDYRVPVAGGKVDDGRSVWSTFGSLLGANDISLSDALSRQGAAQTILVFFVLGVLLALTPCVLPMMPILSAILVGDRVKSSRPRLRGLGLAALYVLGMSLVYTLAGVAAGLSGEGLAAALQTPWVLGIFAALLVVLALAMFDVFTLQVPASWQTALSARASAIPGGRATGAFAMGAISALIVGPCVAAPLAGALLYISQTRDVVLGGAALFALAWGMGVPLLVAGASAGALLPRAGAWMDGVKRFFGVLLLAVAWWMLAPVLPAWLAMGGWAALAILSATLLRAFDSLPAEAGFGRRVGKALGILFALLGVLQAVGLASGGRDPWQPLVHLTRVERVAALPPVAAGSAKASPFASALAGGSASADSAASSAAPGAAPTLDQLLKGTPTQPATGQQPASGQHAVFTRIKSVADLDAIVAASDRPVMLDFYADWCVSCKEMEAFTFPDPNVAAQMAQMRVVQADVTANDAQDRELLKRFRLFGPPGIIFFDANGRELHESRVIGFQNARRFGDVLTGVLRGS</sequence>
<comment type="function">
    <text evidence="18">Required to facilitate the formation of correct disulfide bonds in some periplasmic proteins and for the assembly of the periplasmic c-type cytochromes. Acts by transferring electrons from cytoplasmic thioredoxin to the periplasm. This transfer involves a cascade of disulfide bond formation and reduction steps.</text>
</comment>
<dbReference type="Pfam" id="PF02683">
    <property type="entry name" value="DsbD_TM"/>
    <property type="match status" value="1"/>
</dbReference>
<evidence type="ECO:0000256" key="10">
    <source>
        <dbReference type="ARBA" id="ARBA00022989"/>
    </source>
</evidence>
<evidence type="ECO:0000256" key="2">
    <source>
        <dbReference type="ARBA" id="ARBA00007241"/>
    </source>
</evidence>
<dbReference type="Gene3D" id="2.60.40.1250">
    <property type="entry name" value="Thiol:disulfide interchange protein DsbD, N-terminal domain"/>
    <property type="match status" value="1"/>
</dbReference>
<dbReference type="OrthoDB" id="9811036at2"/>
<evidence type="ECO:0000256" key="15">
    <source>
        <dbReference type="ARBA" id="ARBA00023284"/>
    </source>
</evidence>
<dbReference type="PROSITE" id="PS51352">
    <property type="entry name" value="THIOREDOXIN_2"/>
    <property type="match status" value="1"/>
</dbReference>
<evidence type="ECO:0000256" key="1">
    <source>
        <dbReference type="ARBA" id="ARBA00004429"/>
    </source>
</evidence>
<dbReference type="Pfam" id="PF11412">
    <property type="entry name" value="DsbD_N"/>
    <property type="match status" value="1"/>
</dbReference>
<dbReference type="EMBL" id="CP043046">
    <property type="protein sequence ID" value="QEI08742.1"/>
    <property type="molecule type" value="Genomic_DNA"/>
</dbReference>
<evidence type="ECO:0000256" key="7">
    <source>
        <dbReference type="ARBA" id="ARBA00022729"/>
    </source>
</evidence>
<protein>
    <recommendedName>
        <fullName evidence="18">Thiol:disulfide interchange protein DsbD</fullName>
        <ecNumber evidence="18">1.8.1.8</ecNumber>
    </recommendedName>
    <alternativeName>
        <fullName evidence="18">Protein-disulfide reductase</fullName>
        <shortName evidence="18">Disulfide reductase</shortName>
    </alternativeName>
</protein>
<dbReference type="GO" id="GO:0009055">
    <property type="term" value="F:electron transfer activity"/>
    <property type="evidence" value="ECO:0007669"/>
    <property type="project" value="UniProtKB-UniRule"/>
</dbReference>
<feature type="disulfide bond" description="Redox-active" evidence="18">
    <location>
        <begin position="146"/>
        <end position="152"/>
    </location>
</feature>
<feature type="compositionally biased region" description="Polar residues" evidence="19">
    <location>
        <begin position="541"/>
        <end position="553"/>
    </location>
</feature>
<keyword evidence="3 18" id="KW-0813">Transport</keyword>
<dbReference type="GO" id="GO:0045454">
    <property type="term" value="P:cell redox homeostasis"/>
    <property type="evidence" value="ECO:0007669"/>
    <property type="project" value="TreeGrafter"/>
</dbReference>
<dbReference type="CDD" id="cd02953">
    <property type="entry name" value="DsbDgamma"/>
    <property type="match status" value="1"/>
</dbReference>
<dbReference type="InterPro" id="IPR022910">
    <property type="entry name" value="Thiol_diS_interchange_DbsD"/>
</dbReference>
<dbReference type="InterPro" id="IPR035671">
    <property type="entry name" value="DsbD_gamma"/>
</dbReference>
<evidence type="ECO:0000256" key="16">
    <source>
        <dbReference type="ARBA" id="ARBA00047388"/>
    </source>
</evidence>
<name>A0A5C0B2H1_9BURK</name>
<evidence type="ECO:0000256" key="13">
    <source>
        <dbReference type="ARBA" id="ARBA00023136"/>
    </source>
</evidence>
<dbReference type="SUPFAM" id="SSF52833">
    <property type="entry name" value="Thioredoxin-like"/>
    <property type="match status" value="1"/>
</dbReference>
<dbReference type="AlphaFoldDB" id="A0A5C0B2H1"/>
<comment type="caution">
    <text evidence="18">Lacks conserved residue(s) required for the propagation of feature annotation.</text>
</comment>
<evidence type="ECO:0000256" key="18">
    <source>
        <dbReference type="HAMAP-Rule" id="MF_00399"/>
    </source>
</evidence>
<dbReference type="InterPro" id="IPR036929">
    <property type="entry name" value="DsbDN_sf"/>
</dbReference>
<comment type="catalytic activity">
    <reaction evidence="17 18">
        <text>[protein]-dithiol + NADP(+) = [protein]-disulfide + NADPH + H(+)</text>
        <dbReference type="Rhea" id="RHEA:18753"/>
        <dbReference type="Rhea" id="RHEA-COMP:10593"/>
        <dbReference type="Rhea" id="RHEA-COMP:10594"/>
        <dbReference type="ChEBI" id="CHEBI:15378"/>
        <dbReference type="ChEBI" id="CHEBI:29950"/>
        <dbReference type="ChEBI" id="CHEBI:50058"/>
        <dbReference type="ChEBI" id="CHEBI:57783"/>
        <dbReference type="ChEBI" id="CHEBI:58349"/>
        <dbReference type="EC" id="1.8.1.8"/>
    </reaction>
</comment>
<accession>A0A5C0B2H1</accession>
<evidence type="ECO:0000256" key="5">
    <source>
        <dbReference type="ARBA" id="ARBA00022519"/>
    </source>
</evidence>
<keyword evidence="22" id="KW-1185">Reference proteome</keyword>
<feature type="transmembrane region" description="Helical" evidence="18">
    <location>
        <begin position="326"/>
        <end position="352"/>
    </location>
</feature>
<dbReference type="InterPro" id="IPR017937">
    <property type="entry name" value="Thioredoxin_CS"/>
</dbReference>
<dbReference type="InterPro" id="IPR003834">
    <property type="entry name" value="Cyt_c_assmbl_TM_dom"/>
</dbReference>
<keyword evidence="11 18" id="KW-0560">Oxidoreductase</keyword>
<keyword evidence="15 18" id="KW-0676">Redox-active center</keyword>
<keyword evidence="8 18" id="KW-0201">Cytochrome c-type biogenesis</keyword>
<gene>
    <name evidence="18 21" type="primary">dsbD</name>
    <name evidence="21" type="ORF">FXN63_25010</name>
</gene>
<dbReference type="Pfam" id="PF13899">
    <property type="entry name" value="Thioredoxin_7"/>
    <property type="match status" value="1"/>
</dbReference>
<keyword evidence="9 18" id="KW-0249">Electron transport</keyword>
<dbReference type="Gene3D" id="3.40.30.10">
    <property type="entry name" value="Glutaredoxin"/>
    <property type="match status" value="1"/>
</dbReference>
<dbReference type="GO" id="GO:0047134">
    <property type="term" value="F:protein-disulfide reductase [NAD(P)H] activity"/>
    <property type="evidence" value="ECO:0007669"/>
    <property type="project" value="UniProtKB-UniRule"/>
</dbReference>
<dbReference type="PANTHER" id="PTHR32234">
    <property type="entry name" value="THIOL:DISULFIDE INTERCHANGE PROTEIN DSBD"/>
    <property type="match status" value="1"/>
</dbReference>
<dbReference type="KEGG" id="pacr:FXN63_25010"/>
<evidence type="ECO:0000256" key="3">
    <source>
        <dbReference type="ARBA" id="ARBA00022448"/>
    </source>
</evidence>
<dbReference type="GO" id="GO:0005886">
    <property type="term" value="C:plasma membrane"/>
    <property type="evidence" value="ECO:0007669"/>
    <property type="project" value="UniProtKB-SubCell"/>
</dbReference>
<comment type="similarity">
    <text evidence="2 18">Belongs to the thioredoxin family. DsbD subfamily.</text>
</comment>
<keyword evidence="13 18" id="KW-0472">Membrane</keyword>
<feature type="transmembrane region" description="Helical" evidence="18">
    <location>
        <begin position="358"/>
        <end position="387"/>
    </location>
</feature>
<organism evidence="21 22">
    <name type="scientific">Pigmentiphaga aceris</name>
    <dbReference type="NCBI Taxonomy" id="1940612"/>
    <lineage>
        <taxon>Bacteria</taxon>
        <taxon>Pseudomonadati</taxon>
        <taxon>Pseudomonadota</taxon>
        <taxon>Betaproteobacteria</taxon>
        <taxon>Burkholderiales</taxon>
        <taxon>Alcaligenaceae</taxon>
        <taxon>Pigmentiphaga</taxon>
    </lineage>
</organism>
<dbReference type="PANTHER" id="PTHR32234:SF0">
    <property type="entry name" value="THIOL:DISULFIDE INTERCHANGE PROTEIN DSBD"/>
    <property type="match status" value="1"/>
</dbReference>
<dbReference type="InterPro" id="IPR028250">
    <property type="entry name" value="DsbDN"/>
</dbReference>
<evidence type="ECO:0000256" key="9">
    <source>
        <dbReference type="ARBA" id="ARBA00022982"/>
    </source>
</evidence>
<feature type="disulfide bond" description="Redox-active" evidence="18">
    <location>
        <begin position="588"/>
        <end position="591"/>
    </location>
</feature>
<evidence type="ECO:0000256" key="11">
    <source>
        <dbReference type="ARBA" id="ARBA00023002"/>
    </source>
</evidence>
<dbReference type="SUPFAM" id="SSF74863">
    <property type="entry name" value="Thiol:disulfide interchange protein DsbD, N-terminal domain (DsbD-alpha)"/>
    <property type="match status" value="1"/>
</dbReference>
<comment type="catalytic activity">
    <reaction evidence="16 18">
        <text>[protein]-dithiol + NAD(+) = [protein]-disulfide + NADH + H(+)</text>
        <dbReference type="Rhea" id="RHEA:18749"/>
        <dbReference type="Rhea" id="RHEA-COMP:10593"/>
        <dbReference type="Rhea" id="RHEA-COMP:10594"/>
        <dbReference type="ChEBI" id="CHEBI:15378"/>
        <dbReference type="ChEBI" id="CHEBI:29950"/>
        <dbReference type="ChEBI" id="CHEBI:50058"/>
        <dbReference type="ChEBI" id="CHEBI:57540"/>
        <dbReference type="ChEBI" id="CHEBI:57945"/>
        <dbReference type="EC" id="1.8.1.8"/>
    </reaction>
</comment>
<evidence type="ECO:0000259" key="20">
    <source>
        <dbReference type="PROSITE" id="PS51352"/>
    </source>
</evidence>
<dbReference type="InterPro" id="IPR013766">
    <property type="entry name" value="Thioredoxin_domain"/>
</dbReference>
<dbReference type="RefSeq" id="WP_148818213.1">
    <property type="nucleotide sequence ID" value="NZ_CP043046.1"/>
</dbReference>
<feature type="transmembrane region" description="Helical" evidence="18">
    <location>
        <begin position="201"/>
        <end position="230"/>
    </location>
</feature>
<dbReference type="NCBIfam" id="NF001419">
    <property type="entry name" value="PRK00293.1"/>
    <property type="match status" value="1"/>
</dbReference>
<evidence type="ECO:0000256" key="6">
    <source>
        <dbReference type="ARBA" id="ARBA00022692"/>
    </source>
</evidence>
<evidence type="ECO:0000313" key="21">
    <source>
        <dbReference type="EMBL" id="QEI08742.1"/>
    </source>
</evidence>
<dbReference type="PROSITE" id="PS00194">
    <property type="entry name" value="THIOREDOXIN_1"/>
    <property type="match status" value="1"/>
</dbReference>
<keyword evidence="14 18" id="KW-1015">Disulfide bond</keyword>
<feature type="domain" description="Thioredoxin" evidence="20">
    <location>
        <begin position="537"/>
        <end position="673"/>
    </location>
</feature>
<evidence type="ECO:0000256" key="4">
    <source>
        <dbReference type="ARBA" id="ARBA00022475"/>
    </source>
</evidence>
<dbReference type="HAMAP" id="MF_00399">
    <property type="entry name" value="DbsD"/>
    <property type="match status" value="1"/>
</dbReference>
<feature type="transmembrane region" description="Helical" evidence="18">
    <location>
        <begin position="279"/>
        <end position="305"/>
    </location>
</feature>
<dbReference type="Proteomes" id="UP000325161">
    <property type="component" value="Chromosome"/>
</dbReference>
<evidence type="ECO:0000256" key="19">
    <source>
        <dbReference type="SAM" id="MobiDB-lite"/>
    </source>
</evidence>
<feature type="transmembrane region" description="Helical" evidence="18">
    <location>
        <begin position="453"/>
        <end position="473"/>
    </location>
</feature>
<evidence type="ECO:0000256" key="8">
    <source>
        <dbReference type="ARBA" id="ARBA00022748"/>
    </source>
</evidence>
<evidence type="ECO:0000313" key="22">
    <source>
        <dbReference type="Proteomes" id="UP000325161"/>
    </source>
</evidence>